<dbReference type="InterPro" id="IPR038718">
    <property type="entry name" value="SNF2-like_sf"/>
</dbReference>
<dbReference type="AlphaFoldDB" id="A0A5F1UT68"/>
<dbReference type="PANTHER" id="PTHR45766">
    <property type="entry name" value="DNA ANNEALING HELICASE AND ENDONUCLEASE ZRANB3 FAMILY MEMBER"/>
    <property type="match status" value="1"/>
</dbReference>
<reference evidence="3 4" key="1">
    <citation type="submission" date="2019-08" db="EMBL/GenBank/DDBJ databases">
        <title>Identification of Water Treatment Resistant and Multidrug Resistant Urinary Pathogenic Escherichia coli in Wastewater.</title>
        <authorList>
            <person name="Neumann N."/>
        </authorList>
    </citation>
    <scope>NUCLEOTIDE SEQUENCE [LARGE SCALE GENOMIC DNA]</scope>
    <source>
        <strain evidence="3 4">WU2356</strain>
    </source>
</reference>
<keyword evidence="2 3" id="KW-0067">ATP-binding</keyword>
<dbReference type="RefSeq" id="WP_085460182.1">
    <property type="nucleotide sequence ID" value="NZ_SRNO01000002.1"/>
</dbReference>
<dbReference type="GO" id="GO:0005524">
    <property type="term" value="F:ATP binding"/>
    <property type="evidence" value="ECO:0007669"/>
    <property type="project" value="InterPro"/>
</dbReference>
<evidence type="ECO:0000313" key="4">
    <source>
        <dbReference type="Proteomes" id="UP000392867"/>
    </source>
</evidence>
<dbReference type="GO" id="GO:0016787">
    <property type="term" value="F:hydrolase activity"/>
    <property type="evidence" value="ECO:0007669"/>
    <property type="project" value="UniProtKB-KW"/>
</dbReference>
<dbReference type="NCBIfam" id="NF041062">
    <property type="entry name" value="DpdE"/>
    <property type="match status" value="1"/>
</dbReference>
<gene>
    <name evidence="3" type="ORF">FVB16_01370</name>
</gene>
<evidence type="ECO:0000256" key="2">
    <source>
        <dbReference type="ARBA" id="ARBA00022806"/>
    </source>
</evidence>
<dbReference type="Gene3D" id="3.40.50.10810">
    <property type="entry name" value="Tandem AAA-ATPase domain"/>
    <property type="match status" value="1"/>
</dbReference>
<dbReference type="PANTHER" id="PTHR45766:SF6">
    <property type="entry name" value="SWI_SNF-RELATED MATRIX-ASSOCIATED ACTIN-DEPENDENT REGULATOR OF CHROMATIN SUBFAMILY A-LIKE PROTEIN 1"/>
    <property type="match status" value="1"/>
</dbReference>
<name>A0A5F1UT68_ECOLX</name>
<keyword evidence="1" id="KW-0378">Hydrolase</keyword>
<dbReference type="SMART" id="SM00487">
    <property type="entry name" value="DEXDc"/>
    <property type="match status" value="1"/>
</dbReference>
<dbReference type="Pfam" id="PF00176">
    <property type="entry name" value="SNF2-rel_dom"/>
    <property type="match status" value="1"/>
</dbReference>
<dbReference type="InterPro" id="IPR014001">
    <property type="entry name" value="Helicase_ATP-bd"/>
</dbReference>
<evidence type="ECO:0000313" key="3">
    <source>
        <dbReference type="EMBL" id="MPU47539.1"/>
    </source>
</evidence>
<evidence type="ECO:0000256" key="1">
    <source>
        <dbReference type="ARBA" id="ARBA00022801"/>
    </source>
</evidence>
<proteinExistence type="predicted"/>
<dbReference type="SUPFAM" id="SSF52540">
    <property type="entry name" value="P-loop containing nucleoside triphosphate hydrolases"/>
    <property type="match status" value="2"/>
</dbReference>
<comment type="caution">
    <text evidence="3">The sequence shown here is derived from an EMBL/GenBank/DDBJ whole genome shotgun (WGS) entry which is preliminary data.</text>
</comment>
<organism evidence="3 4">
    <name type="scientific">Escherichia coli</name>
    <dbReference type="NCBI Taxonomy" id="562"/>
    <lineage>
        <taxon>Bacteria</taxon>
        <taxon>Pseudomonadati</taxon>
        <taxon>Pseudomonadota</taxon>
        <taxon>Gammaproteobacteria</taxon>
        <taxon>Enterobacterales</taxon>
        <taxon>Enterobacteriaceae</taxon>
        <taxon>Escherichia</taxon>
    </lineage>
</organism>
<dbReference type="InterPro" id="IPR027417">
    <property type="entry name" value="P-loop_NTPase"/>
</dbReference>
<dbReference type="InterPro" id="IPR000330">
    <property type="entry name" value="SNF2_N"/>
</dbReference>
<dbReference type="PROSITE" id="PS51192">
    <property type="entry name" value="HELICASE_ATP_BIND_1"/>
    <property type="match status" value="1"/>
</dbReference>
<dbReference type="Proteomes" id="UP000392867">
    <property type="component" value="Unassembled WGS sequence"/>
</dbReference>
<dbReference type="EMBL" id="VOTT01000005">
    <property type="protein sequence ID" value="MPU47539.1"/>
    <property type="molecule type" value="Genomic_DNA"/>
</dbReference>
<sequence>MTTQPGTLSEGDLVTSPLFSGIAKILRLYSAEKAEIAWFVSPLESEVNRQMAEICTLAPAKLYDESTVYFRSAESGLWCRGRYGGPRPGNKHLIIIRSGQNVVVDLADIFYPNYGQGLAMNPAHFLAARSNDAPFFYPLRERFVSAWIKQRAACRSMSSLISSRVEVEPHQIAVVRRILQDQNPKYLLADEVGLGKTIEAGLVIREHILECNRDARVLVVVPQALKGQWSEELIGRFALGEVMMGGGRTRQIRLCNHDEITDSLMQTWGPTLIVVDEAHQLARHAWAEDVAKRAQYTALTTLCHQTGIVLLLSGTPMHGNELNFLAMLHCLNEEAWPLDPAGCEHFIQRVAERESLGGIYTALQPENDNGIIESCLEELSAKFPDDEELQGLIDEVRPLVDFIADEEGEERSEKILALRNWLGEHYRLFHRLLRNRREDPSLAWLFPGLAGLNIAHWAVKPEDVTLDELLEDWRSSAKNSPEKHRHITTENLSDWVDALFTSPLTFSRRARLALEQGPASIDEQNYLEQALVIAKQEQRQKDEQLMIALNAWFANHKEGKAVIFCSEEAESAHLFTKLDLQSTWKIVRHAPDKYALNNHWQVLICDRRGEDGLNLHGKNRLAVHYSLSRDFNRFEQRLGRFNRYSGNLRGIKPVESLVILPGRDGLSSEWTRLLDQGINLFRQSVASLQFVLDEQIEAMWRRYFEGGLAVISTTIDALGGEKGFVAVERKKVFEQENLLSMEQEVIASQAFSEALLESEDDAEQRALDMLQWITKALQFNQQIEEDKTGFRLRFERDEYKGRTLVDVQTFIDNCLLGLDFSEGYPPSTAIMTLSRTQASLHKNTYPLRYGQPFVDTVWQLMQSDPRGTTMAILRMMKTIKLPSPQFYFHFQWLSSASLDGDNKLVAQRQGDERFAPRLETFWLDANGREVDEKIIAVLEKPYDKKGTVLYEDMNLRTDVWPQMTRWFDPEAWKNTVLELTEKAKQRQQIRYPSSDVLPIGHQLMAMKAIILCSKETFQME</sequence>
<keyword evidence="2 3" id="KW-0347">Helicase</keyword>
<dbReference type="GO" id="GO:0004386">
    <property type="term" value="F:helicase activity"/>
    <property type="evidence" value="ECO:0007669"/>
    <property type="project" value="UniProtKB-KW"/>
</dbReference>
<accession>A0A5F1UT68</accession>
<dbReference type="Gene3D" id="3.40.50.300">
    <property type="entry name" value="P-loop containing nucleotide triphosphate hydrolases"/>
    <property type="match status" value="1"/>
</dbReference>
<protein>
    <submittedName>
        <fullName evidence="3">DEAD/DEAH box helicase</fullName>
    </submittedName>
</protein>
<keyword evidence="2 3" id="KW-0547">Nucleotide-binding</keyword>